<dbReference type="SUPFAM" id="SSF103473">
    <property type="entry name" value="MFS general substrate transporter"/>
    <property type="match status" value="1"/>
</dbReference>
<keyword evidence="5" id="KW-0472">Membrane</keyword>
<dbReference type="PANTHER" id="PTHR23294">
    <property type="entry name" value="ET TRANSLATION PRODUCT-RELATED"/>
    <property type="match status" value="1"/>
</dbReference>
<comment type="similarity">
    <text evidence="2">Belongs to the unc-93 family.</text>
</comment>
<comment type="subcellular location">
    <subcellularLocation>
        <location evidence="1">Membrane</location>
        <topology evidence="1">Multi-pass membrane protein</topology>
    </subcellularLocation>
</comment>
<dbReference type="InterPro" id="IPR036259">
    <property type="entry name" value="MFS_trans_sf"/>
</dbReference>
<name>A0A2A6CL63_PRIPA</name>
<evidence type="ECO:0000256" key="3">
    <source>
        <dbReference type="ARBA" id="ARBA00022692"/>
    </source>
</evidence>
<dbReference type="EnsemblMetazoa" id="PPA41032.1">
    <property type="protein sequence ID" value="PPA41032.1"/>
    <property type="gene ID" value="WBGene00279401"/>
</dbReference>
<gene>
    <name evidence="6" type="primary">WBGene00279401</name>
</gene>
<accession>A0A8R1UWZ1</accession>
<dbReference type="AlphaFoldDB" id="A0A2A6CL63"/>
<evidence type="ECO:0000256" key="2">
    <source>
        <dbReference type="ARBA" id="ARBA00009172"/>
    </source>
</evidence>
<reference evidence="6" key="2">
    <citation type="submission" date="2022-06" db="UniProtKB">
        <authorList>
            <consortium name="EnsemblMetazoa"/>
        </authorList>
    </citation>
    <scope>IDENTIFICATION</scope>
    <source>
        <strain evidence="6">PS312</strain>
    </source>
</reference>
<dbReference type="PANTHER" id="PTHR23294:SF18">
    <property type="entry name" value="UNC93-LIKE PROTEIN MFSD11"/>
    <property type="match status" value="1"/>
</dbReference>
<accession>A0A2A6CL63</accession>
<dbReference type="InterPro" id="IPR010291">
    <property type="entry name" value="Ion_channel_UNC-93"/>
</dbReference>
<sequence length="152" mass="16694">MRESRYDLLCAILLGLGQLCMFTGYDTQQTIVESVMHSVHDRRPETIDAHAGYYGIAVVFAVTNISNLAAPWALGILGSKYCLLLGSMLFSLHIASFFFVHWIPFYITSGLLGLGHALFYTGHGGYTTEHSTKATIGRNSALTWALATSWSV</sequence>
<dbReference type="Pfam" id="PF05978">
    <property type="entry name" value="UNC-93"/>
    <property type="match status" value="1"/>
</dbReference>
<dbReference type="InterPro" id="IPR051617">
    <property type="entry name" value="UNC-93-like_regulator"/>
</dbReference>
<keyword evidence="3" id="KW-0812">Transmembrane</keyword>
<evidence type="ECO:0000313" key="7">
    <source>
        <dbReference type="Proteomes" id="UP000005239"/>
    </source>
</evidence>
<keyword evidence="7" id="KW-1185">Reference proteome</keyword>
<organism evidence="6 7">
    <name type="scientific">Pristionchus pacificus</name>
    <name type="common">Parasitic nematode worm</name>
    <dbReference type="NCBI Taxonomy" id="54126"/>
    <lineage>
        <taxon>Eukaryota</taxon>
        <taxon>Metazoa</taxon>
        <taxon>Ecdysozoa</taxon>
        <taxon>Nematoda</taxon>
        <taxon>Chromadorea</taxon>
        <taxon>Rhabditida</taxon>
        <taxon>Rhabditina</taxon>
        <taxon>Diplogasteromorpha</taxon>
        <taxon>Diplogasteroidea</taxon>
        <taxon>Neodiplogasteridae</taxon>
        <taxon>Pristionchus</taxon>
    </lineage>
</organism>
<evidence type="ECO:0000256" key="1">
    <source>
        <dbReference type="ARBA" id="ARBA00004141"/>
    </source>
</evidence>
<protein>
    <submittedName>
        <fullName evidence="6">Uncharacterized protein</fullName>
    </submittedName>
</protein>
<evidence type="ECO:0000256" key="5">
    <source>
        <dbReference type="ARBA" id="ARBA00023136"/>
    </source>
</evidence>
<evidence type="ECO:0000313" key="6">
    <source>
        <dbReference type="EnsemblMetazoa" id="PPA41032.1"/>
    </source>
</evidence>
<dbReference type="Proteomes" id="UP000005239">
    <property type="component" value="Unassembled WGS sequence"/>
</dbReference>
<proteinExistence type="inferred from homology"/>
<evidence type="ECO:0000256" key="4">
    <source>
        <dbReference type="ARBA" id="ARBA00022989"/>
    </source>
</evidence>
<keyword evidence="4" id="KW-1133">Transmembrane helix</keyword>
<dbReference type="GO" id="GO:0016020">
    <property type="term" value="C:membrane"/>
    <property type="evidence" value="ECO:0007669"/>
    <property type="project" value="UniProtKB-SubCell"/>
</dbReference>
<reference evidence="7" key="1">
    <citation type="journal article" date="2008" name="Nat. Genet.">
        <title>The Pristionchus pacificus genome provides a unique perspective on nematode lifestyle and parasitism.</title>
        <authorList>
            <person name="Dieterich C."/>
            <person name="Clifton S.W."/>
            <person name="Schuster L.N."/>
            <person name="Chinwalla A."/>
            <person name="Delehaunty K."/>
            <person name="Dinkelacker I."/>
            <person name="Fulton L."/>
            <person name="Fulton R."/>
            <person name="Godfrey J."/>
            <person name="Minx P."/>
            <person name="Mitreva M."/>
            <person name="Roeseler W."/>
            <person name="Tian H."/>
            <person name="Witte H."/>
            <person name="Yang S.P."/>
            <person name="Wilson R.K."/>
            <person name="Sommer R.J."/>
        </authorList>
    </citation>
    <scope>NUCLEOTIDE SEQUENCE [LARGE SCALE GENOMIC DNA]</scope>
    <source>
        <strain evidence="7">PS312</strain>
    </source>
</reference>
<dbReference type="OrthoDB" id="196103at2759"/>